<dbReference type="STRING" id="1890683.A0A427XMP7"/>
<dbReference type="Pfam" id="PF01490">
    <property type="entry name" value="Aa_trans"/>
    <property type="match status" value="1"/>
</dbReference>
<evidence type="ECO:0000256" key="12">
    <source>
        <dbReference type="SAM" id="Phobius"/>
    </source>
</evidence>
<dbReference type="Proteomes" id="UP000279259">
    <property type="component" value="Unassembled WGS sequence"/>
</dbReference>
<feature type="transmembrane region" description="Helical" evidence="12">
    <location>
        <begin position="144"/>
        <end position="163"/>
    </location>
</feature>
<comment type="caution">
    <text evidence="14">The sequence shown here is derived from an EMBL/GenBank/DDBJ whole genome shotgun (WGS) entry which is preliminary data.</text>
</comment>
<evidence type="ECO:0000256" key="7">
    <source>
        <dbReference type="ARBA" id="ARBA00023125"/>
    </source>
</evidence>
<dbReference type="GO" id="GO:0006351">
    <property type="term" value="P:DNA-templated transcription"/>
    <property type="evidence" value="ECO:0007669"/>
    <property type="project" value="InterPro"/>
</dbReference>
<dbReference type="CDD" id="cd12148">
    <property type="entry name" value="fungal_TF_MHR"/>
    <property type="match status" value="1"/>
</dbReference>
<feature type="compositionally biased region" description="Polar residues" evidence="11">
    <location>
        <begin position="825"/>
        <end position="841"/>
    </location>
</feature>
<feature type="region of interest" description="Disordered" evidence="11">
    <location>
        <begin position="1"/>
        <end position="27"/>
    </location>
</feature>
<keyword evidence="6" id="KW-0805">Transcription regulation</keyword>
<keyword evidence="15" id="KW-1185">Reference proteome</keyword>
<keyword evidence="10" id="KW-0539">Nucleus</keyword>
<dbReference type="AlphaFoldDB" id="A0A427XMP7"/>
<dbReference type="GO" id="GO:0016020">
    <property type="term" value="C:membrane"/>
    <property type="evidence" value="ECO:0007669"/>
    <property type="project" value="UniProtKB-SubCell"/>
</dbReference>
<keyword evidence="5 12" id="KW-1133">Transmembrane helix</keyword>
<evidence type="ECO:0000259" key="13">
    <source>
        <dbReference type="SMART" id="SM00906"/>
    </source>
</evidence>
<keyword evidence="2 12" id="KW-0812">Transmembrane</keyword>
<evidence type="ECO:0000256" key="10">
    <source>
        <dbReference type="ARBA" id="ARBA00023242"/>
    </source>
</evidence>
<feature type="region of interest" description="Disordered" evidence="11">
    <location>
        <begin position="731"/>
        <end position="780"/>
    </location>
</feature>
<dbReference type="EMBL" id="RSCD01000037">
    <property type="protein sequence ID" value="RSH80093.1"/>
    <property type="molecule type" value="Genomic_DNA"/>
</dbReference>
<dbReference type="Pfam" id="PF04082">
    <property type="entry name" value="Fungal_trans"/>
    <property type="match status" value="1"/>
</dbReference>
<dbReference type="InterPro" id="IPR051615">
    <property type="entry name" value="Transcr_Regulatory_Elem"/>
</dbReference>
<name>A0A427XMP7_9TREE</name>
<feature type="region of interest" description="Disordered" evidence="11">
    <location>
        <begin position="817"/>
        <end position="844"/>
    </location>
</feature>
<evidence type="ECO:0000256" key="9">
    <source>
        <dbReference type="ARBA" id="ARBA00023163"/>
    </source>
</evidence>
<dbReference type="GO" id="GO:0003677">
    <property type="term" value="F:DNA binding"/>
    <property type="evidence" value="ECO:0007669"/>
    <property type="project" value="UniProtKB-KW"/>
</dbReference>
<feature type="transmembrane region" description="Helical" evidence="12">
    <location>
        <begin position="295"/>
        <end position="314"/>
    </location>
</feature>
<evidence type="ECO:0000256" key="2">
    <source>
        <dbReference type="ARBA" id="ARBA00022692"/>
    </source>
</evidence>
<dbReference type="InterPro" id="IPR013057">
    <property type="entry name" value="AA_transpt_TM"/>
</dbReference>
<keyword evidence="8 12" id="KW-0472">Membrane</keyword>
<proteinExistence type="predicted"/>
<feature type="transmembrane region" description="Helical" evidence="12">
    <location>
        <begin position="113"/>
        <end position="137"/>
    </location>
</feature>
<sequence length="946" mass="102321">MSDIEKNVKSGADASSRVAPMSDHSSKIDDPEYDAVFGERKEGQVDYKIKATIIMLKTIIALGVLAMPTVLSATGGVPGSLIGQFKLKHPEVYAMDGVGYILAGKWGRELYSVVYPLFMIFLSGSGFVAISIAFNAVSTHATCTVAWVVVAMVGTFAMASIQTLNRVSILGWIGFVSVMSAILIITIAVGIQDRPVAAPQTGPWDKDIGVVNSAGTFLGGMGAVSTVVFSYSGTPAFFNVIGEMRRPQDYNRALYTCQTVVTATYLTIGIVVYFYCGQYLTNPALGSAGTLIKKIAYGIALPGLFVSVTIYTHVGAKMIFVRLLRGSEHLTTHSFTHWAVWLGTVAGCVTISFILAEDYRKPLSRQQVTALVTRVEDLEKLLREHGIDPAGAGKEESENRGLEDSVGAEDITWSQDHLMSHSPDSSTISPSIGSSRTMPLGDMHLALGDDPPEKTAHYSPLLHNAILAIGFGLSDDPRLRQLETRNIFARQAKGFLDYEGMNPNVATVQGLAHLASFHSLNAEHNLGWLYIGMASRCAYALGLNLDDKKVARGSGTLTRERNATFWAIFIQEALWAPYIGRPLGLPEFTTPIPTVDDSLDKLPWAVSSTSLTDSSAHLRGLPSMIGTTFLETTVKLMKIGERIMSTIEISLALRSWLEQLPPTLVLGGHSPKNGFPHILQLHLSWAWLVILLHRPFYRSLAGMPSKFTPPPSEPSSSVAWAVKPDRLASANLAQTSRSAPVPSYHRTVLFRRRDNPPPVSGRRTQRSPSGRRVEPYSRVHPATCPHGGLMASGEAEPASAQQPFGGVLDVARPSEARSSLEQRVTRRTQVTVGSADSSVGEQSMPLGAGHIWQQSLTPRVPCAAGADNSDTIPGVSLGQPDLSDFGPTLVADTTDPLDWDTSQAFDFSLPFSADTEALLDNLIQPHLDVGAPYRSDGSPWQWWNGT</sequence>
<dbReference type="InterPro" id="IPR007219">
    <property type="entry name" value="XnlR_reg_dom"/>
</dbReference>
<evidence type="ECO:0000313" key="14">
    <source>
        <dbReference type="EMBL" id="RSH80093.1"/>
    </source>
</evidence>
<feature type="transmembrane region" description="Helical" evidence="12">
    <location>
        <begin position="169"/>
        <end position="191"/>
    </location>
</feature>
<feature type="domain" description="Xylanolytic transcriptional activator regulatory" evidence="13">
    <location>
        <begin position="527"/>
        <end position="599"/>
    </location>
</feature>
<dbReference type="SMART" id="SM00906">
    <property type="entry name" value="Fungal_trans"/>
    <property type="match status" value="1"/>
</dbReference>
<reference evidence="14 15" key="1">
    <citation type="submission" date="2018-11" db="EMBL/GenBank/DDBJ databases">
        <title>Genome sequence of Saitozyma podzolica DSM 27192.</title>
        <authorList>
            <person name="Aliyu H."/>
            <person name="Gorte O."/>
            <person name="Ochsenreither K."/>
        </authorList>
    </citation>
    <scope>NUCLEOTIDE SEQUENCE [LARGE SCALE GENOMIC DNA]</scope>
    <source>
        <strain evidence="14 15">DSM 27192</strain>
    </source>
</reference>
<dbReference type="OrthoDB" id="40134at2759"/>
<feature type="transmembrane region" description="Helical" evidence="12">
    <location>
        <begin position="335"/>
        <end position="356"/>
    </location>
</feature>
<evidence type="ECO:0000256" key="4">
    <source>
        <dbReference type="ARBA" id="ARBA00022833"/>
    </source>
</evidence>
<dbReference type="PANTHER" id="PTHR31313:SF81">
    <property type="entry name" value="TY1 ENHANCER ACTIVATOR"/>
    <property type="match status" value="1"/>
</dbReference>
<evidence type="ECO:0000256" key="5">
    <source>
        <dbReference type="ARBA" id="ARBA00022989"/>
    </source>
</evidence>
<organism evidence="14 15">
    <name type="scientific">Saitozyma podzolica</name>
    <dbReference type="NCBI Taxonomy" id="1890683"/>
    <lineage>
        <taxon>Eukaryota</taxon>
        <taxon>Fungi</taxon>
        <taxon>Dikarya</taxon>
        <taxon>Basidiomycota</taxon>
        <taxon>Agaricomycotina</taxon>
        <taxon>Tremellomycetes</taxon>
        <taxon>Tremellales</taxon>
        <taxon>Trimorphomycetaceae</taxon>
        <taxon>Saitozyma</taxon>
    </lineage>
</organism>
<keyword evidence="4" id="KW-0862">Zinc</keyword>
<evidence type="ECO:0000256" key="6">
    <source>
        <dbReference type="ARBA" id="ARBA00023015"/>
    </source>
</evidence>
<gene>
    <name evidence="14" type="ORF">EHS25_007295</name>
</gene>
<keyword evidence="7" id="KW-0238">DNA-binding</keyword>
<evidence type="ECO:0000256" key="3">
    <source>
        <dbReference type="ARBA" id="ARBA00022723"/>
    </source>
</evidence>
<dbReference type="GO" id="GO:0008270">
    <property type="term" value="F:zinc ion binding"/>
    <property type="evidence" value="ECO:0007669"/>
    <property type="project" value="InterPro"/>
</dbReference>
<evidence type="ECO:0000313" key="15">
    <source>
        <dbReference type="Proteomes" id="UP000279259"/>
    </source>
</evidence>
<comment type="subcellular location">
    <subcellularLocation>
        <location evidence="1">Membrane</location>
    </subcellularLocation>
</comment>
<evidence type="ECO:0000256" key="11">
    <source>
        <dbReference type="SAM" id="MobiDB-lite"/>
    </source>
</evidence>
<protein>
    <recommendedName>
        <fullName evidence="13">Xylanolytic transcriptional activator regulatory domain-containing protein</fullName>
    </recommendedName>
</protein>
<evidence type="ECO:0000256" key="1">
    <source>
        <dbReference type="ARBA" id="ARBA00004370"/>
    </source>
</evidence>
<accession>A0A427XMP7</accession>
<dbReference type="PANTHER" id="PTHR31313">
    <property type="entry name" value="TY1 ENHANCER ACTIVATOR"/>
    <property type="match status" value="1"/>
</dbReference>
<keyword evidence="9" id="KW-0804">Transcription</keyword>
<feature type="transmembrane region" description="Helical" evidence="12">
    <location>
        <begin position="253"/>
        <end position="275"/>
    </location>
</feature>
<evidence type="ECO:0000256" key="8">
    <source>
        <dbReference type="ARBA" id="ARBA00023136"/>
    </source>
</evidence>
<keyword evidence="3" id="KW-0479">Metal-binding</keyword>